<dbReference type="InterPro" id="IPR015414">
    <property type="entry name" value="TMEM64"/>
</dbReference>
<dbReference type="GO" id="GO:0005886">
    <property type="term" value="C:plasma membrane"/>
    <property type="evidence" value="ECO:0007669"/>
    <property type="project" value="UniProtKB-SubCell"/>
</dbReference>
<evidence type="ECO:0000256" key="1">
    <source>
        <dbReference type="ARBA" id="ARBA00004651"/>
    </source>
</evidence>
<organism evidence="8 9">
    <name type="scientific">Legionella clemsonensis</name>
    <dbReference type="NCBI Taxonomy" id="1867846"/>
    <lineage>
        <taxon>Bacteria</taxon>
        <taxon>Pseudomonadati</taxon>
        <taxon>Pseudomonadota</taxon>
        <taxon>Gammaproteobacteria</taxon>
        <taxon>Legionellales</taxon>
        <taxon>Legionellaceae</taxon>
        <taxon>Legionella</taxon>
    </lineage>
</organism>
<keyword evidence="3 6" id="KW-0812">Transmembrane</keyword>
<comment type="subcellular location">
    <subcellularLocation>
        <location evidence="1 6">Cell membrane</location>
        <topology evidence="1 6">Multi-pass membrane protein</topology>
    </subcellularLocation>
</comment>
<evidence type="ECO:0000256" key="5">
    <source>
        <dbReference type="ARBA" id="ARBA00023136"/>
    </source>
</evidence>
<evidence type="ECO:0000313" key="9">
    <source>
        <dbReference type="Proteomes" id="UP000201728"/>
    </source>
</evidence>
<evidence type="ECO:0000256" key="6">
    <source>
        <dbReference type="RuleBase" id="RU366058"/>
    </source>
</evidence>
<keyword evidence="4 6" id="KW-1133">Transmembrane helix</keyword>
<proteinExistence type="inferred from homology"/>
<dbReference type="Proteomes" id="UP000201728">
    <property type="component" value="Chromosome"/>
</dbReference>
<keyword evidence="2 6" id="KW-1003">Cell membrane</keyword>
<sequence>MRVFCTVLALIGFIASAYVFQQNAPIILQSIKNLGWLAPVLFLLLYCLATVLLLPTMVLTLAGGALFGPLFGTLLNLLGATLGAASAFYISRHWATDWFTKKRNPRINKLIAGVEKNGWQFVALLRLVPIIPFNLVNYGLGLTQIKLSHYVITTFIFLTPAEIVYTYCGYAGMEVLTQQIPFYKNSSIFILLILGLLFCSIKIMRYCQRQRIKKSNRLPKDLLIIPSKDD</sequence>
<evidence type="ECO:0000256" key="4">
    <source>
        <dbReference type="ARBA" id="ARBA00022989"/>
    </source>
</evidence>
<name>A0A222P084_9GAMM</name>
<dbReference type="AlphaFoldDB" id="A0A222P084"/>
<reference evidence="8 9" key="1">
    <citation type="submission" date="2016-07" db="EMBL/GenBank/DDBJ databases">
        <authorList>
            <person name="Hassler H."/>
        </authorList>
    </citation>
    <scope>NUCLEOTIDE SEQUENCE [LARGE SCALE GENOMIC DNA]</scope>
    <source>
        <strain evidence="8 9">CDC-D5610</strain>
    </source>
</reference>
<gene>
    <name evidence="8" type="primary">ydjZ</name>
    <name evidence="8" type="ORF">clem_03470</name>
</gene>
<evidence type="ECO:0000256" key="3">
    <source>
        <dbReference type="ARBA" id="ARBA00022692"/>
    </source>
</evidence>
<accession>A0A222P084</accession>
<keyword evidence="9" id="KW-1185">Reference proteome</keyword>
<feature type="transmembrane region" description="Helical" evidence="6">
    <location>
        <begin position="33"/>
        <end position="54"/>
    </location>
</feature>
<dbReference type="PANTHER" id="PTHR12677:SF59">
    <property type="entry name" value="GOLGI APPARATUS MEMBRANE PROTEIN TVP38-RELATED"/>
    <property type="match status" value="1"/>
</dbReference>
<feature type="transmembrane region" description="Helical" evidence="6">
    <location>
        <begin position="119"/>
        <end position="140"/>
    </location>
</feature>
<feature type="transmembrane region" description="Helical" evidence="6">
    <location>
        <begin position="147"/>
        <end position="167"/>
    </location>
</feature>
<dbReference type="EMBL" id="CP016397">
    <property type="protein sequence ID" value="ASQ45252.1"/>
    <property type="molecule type" value="Genomic_DNA"/>
</dbReference>
<keyword evidence="5 6" id="KW-0472">Membrane</keyword>
<feature type="transmembrane region" description="Helical" evidence="6">
    <location>
        <begin position="66"/>
        <end position="90"/>
    </location>
</feature>
<dbReference type="RefSeq" id="WP_094090332.1">
    <property type="nucleotide sequence ID" value="NZ_CP016397.1"/>
</dbReference>
<feature type="domain" description="VTT" evidence="7">
    <location>
        <begin position="54"/>
        <end position="170"/>
    </location>
</feature>
<dbReference type="PANTHER" id="PTHR12677">
    <property type="entry name" value="GOLGI APPARATUS MEMBRANE PROTEIN TVP38-RELATED"/>
    <property type="match status" value="1"/>
</dbReference>
<dbReference type="KEGG" id="lcd:clem_03470"/>
<dbReference type="InterPro" id="IPR032816">
    <property type="entry name" value="VTT_dom"/>
</dbReference>
<evidence type="ECO:0000256" key="2">
    <source>
        <dbReference type="ARBA" id="ARBA00022475"/>
    </source>
</evidence>
<comment type="similarity">
    <text evidence="6">Belongs to the TVP38/TMEM64 family.</text>
</comment>
<dbReference type="OrthoDB" id="9800167at2"/>
<feature type="transmembrane region" description="Helical" evidence="6">
    <location>
        <begin position="187"/>
        <end position="207"/>
    </location>
</feature>
<evidence type="ECO:0000313" key="8">
    <source>
        <dbReference type="EMBL" id="ASQ45252.1"/>
    </source>
</evidence>
<evidence type="ECO:0000259" key="7">
    <source>
        <dbReference type="Pfam" id="PF09335"/>
    </source>
</evidence>
<dbReference type="Pfam" id="PF09335">
    <property type="entry name" value="VTT_dom"/>
    <property type="match status" value="1"/>
</dbReference>
<protein>
    <recommendedName>
        <fullName evidence="6">TVP38/TMEM64 family membrane protein</fullName>
    </recommendedName>
</protein>